<sequence>MQKVDKKVADAYFRTRTRLVVIFLSIGFLVSFGVVAFAEFFSQFKFLGVEFHYYMGSQGAVIIFILCLFLNAVFSDKIDKKYGIDDSANATISNNNNRD</sequence>
<dbReference type="NCBIfam" id="TIGR03647">
    <property type="entry name" value="Na_symport_sm"/>
    <property type="match status" value="1"/>
</dbReference>
<dbReference type="RefSeq" id="WP_125562097.1">
    <property type="nucleotide sequence ID" value="NZ_RBVX01000056.1"/>
</dbReference>
<evidence type="ECO:0000259" key="2">
    <source>
        <dbReference type="Pfam" id="PF13937"/>
    </source>
</evidence>
<evidence type="ECO:0000313" key="4">
    <source>
        <dbReference type="Proteomes" id="UP000275076"/>
    </source>
</evidence>
<dbReference type="AlphaFoldDB" id="A0A428MU77"/>
<evidence type="ECO:0000313" key="3">
    <source>
        <dbReference type="EMBL" id="RSL29678.1"/>
    </source>
</evidence>
<protein>
    <submittedName>
        <fullName evidence="3">DUF4212 domain-containing protein</fullName>
    </submittedName>
</protein>
<dbReference type="OrthoDB" id="9797746at2"/>
<keyword evidence="4" id="KW-1185">Reference proteome</keyword>
<dbReference type="Pfam" id="PF13937">
    <property type="entry name" value="DUF4212"/>
    <property type="match status" value="1"/>
</dbReference>
<dbReference type="Proteomes" id="UP000275076">
    <property type="component" value="Unassembled WGS sequence"/>
</dbReference>
<proteinExistence type="predicted"/>
<dbReference type="InterPro" id="IPR019886">
    <property type="entry name" value="Na_symporter_ssu"/>
</dbReference>
<keyword evidence="1" id="KW-1133">Transmembrane helix</keyword>
<dbReference type="EMBL" id="RBVX01000056">
    <property type="protein sequence ID" value="RSL29678.1"/>
    <property type="molecule type" value="Genomic_DNA"/>
</dbReference>
<keyword evidence="1" id="KW-0472">Membrane</keyword>
<accession>A0A428MU77</accession>
<feature type="domain" description="Sodium symporter small subunit" evidence="2">
    <location>
        <begin position="10"/>
        <end position="85"/>
    </location>
</feature>
<organism evidence="3 4">
    <name type="scientific">Salibacterium salarium</name>
    <dbReference type="NCBI Taxonomy" id="284579"/>
    <lineage>
        <taxon>Bacteria</taxon>
        <taxon>Bacillati</taxon>
        <taxon>Bacillota</taxon>
        <taxon>Bacilli</taxon>
        <taxon>Bacillales</taxon>
        <taxon>Bacillaceae</taxon>
    </lineage>
</organism>
<gene>
    <name evidence="3" type="ORF">D7Z54_30040</name>
</gene>
<name>A0A428MU77_9BACI</name>
<keyword evidence="1" id="KW-0812">Transmembrane</keyword>
<comment type="caution">
    <text evidence="3">The sequence shown here is derived from an EMBL/GenBank/DDBJ whole genome shotgun (WGS) entry which is preliminary data.</text>
</comment>
<feature type="transmembrane region" description="Helical" evidence="1">
    <location>
        <begin position="53"/>
        <end position="74"/>
    </location>
</feature>
<feature type="transmembrane region" description="Helical" evidence="1">
    <location>
        <begin position="20"/>
        <end position="41"/>
    </location>
</feature>
<evidence type="ECO:0000256" key="1">
    <source>
        <dbReference type="SAM" id="Phobius"/>
    </source>
</evidence>
<reference evidence="3 4" key="1">
    <citation type="submission" date="2018-10" db="EMBL/GenBank/DDBJ databases">
        <title>Draft genome sequence of Bacillus salarius IM0101, isolated from a hypersaline soil in Inner Mongolia, China.</title>
        <authorList>
            <person name="Yamprayoonswat W."/>
            <person name="Boonvisut S."/>
            <person name="Jumpathong W."/>
            <person name="Sittihan S."/>
            <person name="Ruangsuj P."/>
            <person name="Wanthongcharoen S."/>
            <person name="Thongpramul N."/>
            <person name="Pimmason S."/>
            <person name="Yu B."/>
            <person name="Yasawong M."/>
        </authorList>
    </citation>
    <scope>NUCLEOTIDE SEQUENCE [LARGE SCALE GENOMIC DNA]</scope>
    <source>
        <strain evidence="3 4">IM0101</strain>
    </source>
</reference>